<dbReference type="FunFam" id="1.25.10.10:FF:000300">
    <property type="entry name" value="U-box domain-containing protein 4"/>
    <property type="match status" value="1"/>
</dbReference>
<dbReference type="InterPro" id="IPR016024">
    <property type="entry name" value="ARM-type_fold"/>
</dbReference>
<dbReference type="Gene3D" id="1.25.10.10">
    <property type="entry name" value="Leucine-rich Repeat Variant"/>
    <property type="match status" value="1"/>
</dbReference>
<dbReference type="KEGG" id="dcr:108224677"/>
<dbReference type="PROSITE" id="PS50176">
    <property type="entry name" value="ARM_REPEAT"/>
    <property type="match status" value="4"/>
</dbReference>
<name>A0AAF0XFF5_DAUCS</name>
<dbReference type="Pfam" id="PF25598">
    <property type="entry name" value="ARM_PUB"/>
    <property type="match status" value="1"/>
</dbReference>
<sequence length="370" mass="39814">MGDEVMEEDNTWNRKKQIVIEQVANKVIYGEDIYAKIQGARDIRRLVRNSSAVRARSSFAAAGVIPALIPMLSEVNFEAREAALVALLNLAARNELNKVSIAASGAIPPLVELLNIQSGNLRELATAAILTLSSALPNKPIIIVSGAAPLLVQILSSASLQGRVDAVTALHNLSTCNEDPALVLDARAVPPLINLLKECKKYSKFAEKTTALLERLSMSAEGKTAIRNVNGGILTLVETVEDGSLVSTEHAVGALLTLCQSCRDTYRELILREGAIPGLLRLTVEGTPEAQDRARTLLDLLRDAPPEKRLASSVMEKIVYDIATRVDGSDKAVETAKKLLHDMVQRSMELSMSNIQLKAASSTPSDVPPS</sequence>
<evidence type="ECO:0000259" key="3">
    <source>
        <dbReference type="Pfam" id="PF25598"/>
    </source>
</evidence>
<reference evidence="4" key="1">
    <citation type="journal article" date="2016" name="Nat. Genet.">
        <title>A high-quality carrot genome assembly provides new insights into carotenoid accumulation and asterid genome evolution.</title>
        <authorList>
            <person name="Iorizzo M."/>
            <person name="Ellison S."/>
            <person name="Senalik D."/>
            <person name="Zeng P."/>
            <person name="Satapoomin P."/>
            <person name="Huang J."/>
            <person name="Bowman M."/>
            <person name="Iovene M."/>
            <person name="Sanseverino W."/>
            <person name="Cavagnaro P."/>
            <person name="Yildiz M."/>
            <person name="Macko-Podgorni A."/>
            <person name="Moranska E."/>
            <person name="Grzebelus E."/>
            <person name="Grzebelus D."/>
            <person name="Ashrafi H."/>
            <person name="Zheng Z."/>
            <person name="Cheng S."/>
            <person name="Spooner D."/>
            <person name="Van Deynze A."/>
            <person name="Simon P."/>
        </authorList>
    </citation>
    <scope>NUCLEOTIDE SEQUENCE</scope>
    <source>
        <tissue evidence="4">Leaf</tissue>
    </source>
</reference>
<organism evidence="4 5">
    <name type="scientific">Daucus carota subsp. sativus</name>
    <name type="common">Carrot</name>
    <dbReference type="NCBI Taxonomy" id="79200"/>
    <lineage>
        <taxon>Eukaryota</taxon>
        <taxon>Viridiplantae</taxon>
        <taxon>Streptophyta</taxon>
        <taxon>Embryophyta</taxon>
        <taxon>Tracheophyta</taxon>
        <taxon>Spermatophyta</taxon>
        <taxon>Magnoliopsida</taxon>
        <taxon>eudicotyledons</taxon>
        <taxon>Gunneridae</taxon>
        <taxon>Pentapetalae</taxon>
        <taxon>asterids</taxon>
        <taxon>campanulids</taxon>
        <taxon>Apiales</taxon>
        <taxon>Apiaceae</taxon>
        <taxon>Apioideae</taxon>
        <taxon>Scandiceae</taxon>
        <taxon>Daucinae</taxon>
        <taxon>Daucus</taxon>
        <taxon>Daucus sect. Daucus</taxon>
    </lineage>
</organism>
<dbReference type="AlphaFoldDB" id="A0AAF0XFF5"/>
<dbReference type="PANTHER" id="PTHR46700">
    <property type="entry name" value="ARM REPEAT SUPERFAMILY PROTEIN"/>
    <property type="match status" value="1"/>
</dbReference>
<dbReference type="InterPro" id="IPR058678">
    <property type="entry name" value="ARM_PUB"/>
</dbReference>
<reference evidence="4" key="2">
    <citation type="submission" date="2022-03" db="EMBL/GenBank/DDBJ databases">
        <title>Draft title - Genomic analysis of global carrot germplasm unveils the trajectory of domestication and the origin of high carotenoid orange carrot.</title>
        <authorList>
            <person name="Iorizzo M."/>
            <person name="Ellison S."/>
            <person name="Senalik D."/>
            <person name="Macko-Podgorni A."/>
            <person name="Grzebelus D."/>
            <person name="Bostan H."/>
            <person name="Rolling W."/>
            <person name="Curaba J."/>
            <person name="Simon P."/>
        </authorList>
    </citation>
    <scope>NUCLEOTIDE SEQUENCE</scope>
    <source>
        <tissue evidence="4">Leaf</tissue>
    </source>
</reference>
<gene>
    <name evidence="4" type="ORF">DCAR_0625250</name>
</gene>
<accession>A0AAF0XFF5</accession>
<proteinExistence type="predicted"/>
<dbReference type="SUPFAM" id="SSF48371">
    <property type="entry name" value="ARM repeat"/>
    <property type="match status" value="1"/>
</dbReference>
<feature type="repeat" description="ARM" evidence="2">
    <location>
        <begin position="63"/>
        <end position="105"/>
    </location>
</feature>
<dbReference type="PANTHER" id="PTHR46700:SF1">
    <property type="entry name" value="ARM REPEAT SUPERFAMILY PROTEIN"/>
    <property type="match status" value="1"/>
</dbReference>
<dbReference type="SMART" id="SM00185">
    <property type="entry name" value="ARM"/>
    <property type="match status" value="5"/>
</dbReference>
<dbReference type="EMBL" id="CP093348">
    <property type="protein sequence ID" value="WOH05829.1"/>
    <property type="molecule type" value="Genomic_DNA"/>
</dbReference>
<feature type="repeat" description="ARM" evidence="2">
    <location>
        <begin position="187"/>
        <end position="231"/>
    </location>
</feature>
<evidence type="ECO:0000256" key="2">
    <source>
        <dbReference type="PROSITE-ProRule" id="PRU00259"/>
    </source>
</evidence>
<dbReference type="InterPro" id="IPR011989">
    <property type="entry name" value="ARM-like"/>
</dbReference>
<dbReference type="Pfam" id="PF00514">
    <property type="entry name" value="Arm"/>
    <property type="match status" value="1"/>
</dbReference>
<evidence type="ECO:0000313" key="4">
    <source>
        <dbReference type="EMBL" id="WOH05829.1"/>
    </source>
</evidence>
<evidence type="ECO:0000256" key="1">
    <source>
        <dbReference type="ARBA" id="ARBA00022737"/>
    </source>
</evidence>
<feature type="domain" description="U-box" evidence="3">
    <location>
        <begin position="151"/>
        <end position="311"/>
    </location>
</feature>
<feature type="repeat" description="ARM" evidence="2">
    <location>
        <begin position="146"/>
        <end position="188"/>
    </location>
</feature>
<keyword evidence="5" id="KW-1185">Reference proteome</keyword>
<dbReference type="Proteomes" id="UP000077755">
    <property type="component" value="Chromosome 6"/>
</dbReference>
<protein>
    <recommendedName>
        <fullName evidence="3">U-box domain-containing protein</fullName>
    </recommendedName>
</protein>
<dbReference type="InterPro" id="IPR000225">
    <property type="entry name" value="Armadillo"/>
</dbReference>
<feature type="repeat" description="ARM" evidence="2">
    <location>
        <begin position="105"/>
        <end position="147"/>
    </location>
</feature>
<keyword evidence="1" id="KW-0677">Repeat</keyword>
<evidence type="ECO:0000313" key="5">
    <source>
        <dbReference type="Proteomes" id="UP000077755"/>
    </source>
</evidence>